<dbReference type="CDD" id="cd01025">
    <property type="entry name" value="TOPRIM_recR"/>
    <property type="match status" value="1"/>
</dbReference>
<dbReference type="InterPro" id="IPR015967">
    <property type="entry name" value="Rcmb_RecR_Znf"/>
</dbReference>
<reference evidence="9 10" key="1">
    <citation type="journal article" date="2015" name="Nature">
        <title>rRNA introns, odd ribosomes, and small enigmatic genomes across a large radiation of phyla.</title>
        <authorList>
            <person name="Brown C.T."/>
            <person name="Hug L.A."/>
            <person name="Thomas B.C."/>
            <person name="Sharon I."/>
            <person name="Castelle C.J."/>
            <person name="Singh A."/>
            <person name="Wilkins M.J."/>
            <person name="Williams K.H."/>
            <person name="Banfield J.F."/>
        </authorList>
    </citation>
    <scope>NUCLEOTIDE SEQUENCE [LARGE SCALE GENOMIC DNA]</scope>
</reference>
<dbReference type="GO" id="GO:0006281">
    <property type="term" value="P:DNA repair"/>
    <property type="evidence" value="ECO:0007669"/>
    <property type="project" value="UniProtKB-UniRule"/>
</dbReference>
<comment type="function">
    <text evidence="7">May play a role in DNA repair. It seems to be involved in an RecBC-independent recombinational process of DNA repair. It may act with RecF and RecO.</text>
</comment>
<evidence type="ECO:0000256" key="3">
    <source>
        <dbReference type="ARBA" id="ARBA00022771"/>
    </source>
</evidence>
<dbReference type="Proteomes" id="UP000034190">
    <property type="component" value="Unassembled WGS sequence"/>
</dbReference>
<dbReference type="Pfam" id="PF21176">
    <property type="entry name" value="RecR_HhH"/>
    <property type="match status" value="1"/>
</dbReference>
<feature type="zinc finger region" description="C4-type" evidence="7">
    <location>
        <begin position="73"/>
        <end position="88"/>
    </location>
</feature>
<dbReference type="PROSITE" id="PS50880">
    <property type="entry name" value="TOPRIM"/>
    <property type="match status" value="1"/>
</dbReference>
<dbReference type="HAMAP" id="MF_00017">
    <property type="entry name" value="RecR"/>
    <property type="match status" value="1"/>
</dbReference>
<keyword evidence="6 7" id="KW-0234">DNA repair</keyword>
<dbReference type="Pfam" id="PF02132">
    <property type="entry name" value="RecR_ZnF"/>
    <property type="match status" value="1"/>
</dbReference>
<proteinExistence type="inferred from homology"/>
<keyword evidence="1 7" id="KW-0479">Metal-binding</keyword>
<dbReference type="InterPro" id="IPR006171">
    <property type="entry name" value="TOPRIM_dom"/>
</dbReference>
<evidence type="ECO:0000256" key="5">
    <source>
        <dbReference type="ARBA" id="ARBA00023172"/>
    </source>
</evidence>
<dbReference type="InterPro" id="IPR023627">
    <property type="entry name" value="Rcmb_RecR"/>
</dbReference>
<comment type="caution">
    <text evidence="9">The sequence shown here is derived from an EMBL/GenBank/DDBJ whole genome shotgun (WGS) entry which is preliminary data.</text>
</comment>
<organism evidence="9 10">
    <name type="scientific">Candidatus Falkowbacteria bacterium GW2011_GWA2_41_14</name>
    <dbReference type="NCBI Taxonomy" id="1618635"/>
    <lineage>
        <taxon>Bacteria</taxon>
        <taxon>Candidatus Falkowiibacteriota</taxon>
    </lineage>
</organism>
<sequence length="214" mass="24178">MRLLRSLQSLAMTATTMKYPASIQNLIDHFSKLPTVGPKTAERYVFYLLKAHPEWLQAFAQAMAELKEKTTVCQTCFTIAETNPCSICSDSKRNRSIICLVADTRDLLAIEATKQYHGLYHVIGGVINTIENIKPESLNIKPLLNRLKQPQIKEVILAFNPDFEGETTSLYIVKLLKPYKIKITRLAKGLPMGADLEYADEITLGNALKYRNEM</sequence>
<protein>
    <recommendedName>
        <fullName evidence="7">Recombination protein RecR</fullName>
    </recommendedName>
</protein>
<keyword evidence="3 7" id="KW-0863">Zinc-finger</keyword>
<dbReference type="GO" id="GO:0006310">
    <property type="term" value="P:DNA recombination"/>
    <property type="evidence" value="ECO:0007669"/>
    <property type="project" value="UniProtKB-UniRule"/>
</dbReference>
<dbReference type="Gene3D" id="6.10.250.240">
    <property type="match status" value="1"/>
</dbReference>
<evidence type="ECO:0000256" key="1">
    <source>
        <dbReference type="ARBA" id="ARBA00022723"/>
    </source>
</evidence>
<evidence type="ECO:0000259" key="8">
    <source>
        <dbReference type="PROSITE" id="PS50880"/>
    </source>
</evidence>
<gene>
    <name evidence="7" type="primary">recR</name>
    <name evidence="9" type="ORF">UU43_C0002G0081</name>
</gene>
<dbReference type="AlphaFoldDB" id="A0A0G0XV41"/>
<comment type="similarity">
    <text evidence="7">Belongs to the RecR family.</text>
</comment>
<evidence type="ECO:0000256" key="4">
    <source>
        <dbReference type="ARBA" id="ARBA00022833"/>
    </source>
</evidence>
<dbReference type="Pfam" id="PF13662">
    <property type="entry name" value="Toprim_4"/>
    <property type="match status" value="1"/>
</dbReference>
<accession>A0A0G0XV41</accession>
<dbReference type="NCBIfam" id="TIGR00615">
    <property type="entry name" value="recR"/>
    <property type="match status" value="1"/>
</dbReference>
<name>A0A0G0XV41_9BACT</name>
<feature type="domain" description="Toprim" evidence="8">
    <location>
        <begin position="96"/>
        <end position="191"/>
    </location>
</feature>
<dbReference type="GO" id="GO:0003677">
    <property type="term" value="F:DNA binding"/>
    <property type="evidence" value="ECO:0007669"/>
    <property type="project" value="UniProtKB-UniRule"/>
</dbReference>
<evidence type="ECO:0000313" key="9">
    <source>
        <dbReference type="EMBL" id="KKR91772.1"/>
    </source>
</evidence>
<dbReference type="Gene3D" id="3.40.1360.10">
    <property type="match status" value="1"/>
</dbReference>
<dbReference type="Gene3D" id="1.10.8.420">
    <property type="entry name" value="RecR Domain 1"/>
    <property type="match status" value="1"/>
</dbReference>
<evidence type="ECO:0000313" key="10">
    <source>
        <dbReference type="Proteomes" id="UP000034190"/>
    </source>
</evidence>
<keyword evidence="4 7" id="KW-0862">Zinc</keyword>
<dbReference type="InterPro" id="IPR034137">
    <property type="entry name" value="TOPRIM_RecR"/>
</dbReference>
<dbReference type="PANTHER" id="PTHR30446">
    <property type="entry name" value="RECOMBINATION PROTEIN RECR"/>
    <property type="match status" value="1"/>
</dbReference>
<dbReference type="PATRIC" id="fig|1618635.3.peg.247"/>
<dbReference type="PROSITE" id="PS01300">
    <property type="entry name" value="RECR"/>
    <property type="match status" value="1"/>
</dbReference>
<dbReference type="Pfam" id="PF21175">
    <property type="entry name" value="RecR_C"/>
    <property type="match status" value="1"/>
</dbReference>
<evidence type="ECO:0000256" key="6">
    <source>
        <dbReference type="ARBA" id="ARBA00023204"/>
    </source>
</evidence>
<keyword evidence="5 7" id="KW-0233">DNA recombination</keyword>
<dbReference type="EMBL" id="LCAP01000002">
    <property type="protein sequence ID" value="KKR91772.1"/>
    <property type="molecule type" value="Genomic_DNA"/>
</dbReference>
<dbReference type="SMART" id="SM00493">
    <property type="entry name" value="TOPRIM"/>
    <property type="match status" value="1"/>
</dbReference>
<keyword evidence="2 7" id="KW-0227">DNA damage</keyword>
<evidence type="ECO:0000256" key="2">
    <source>
        <dbReference type="ARBA" id="ARBA00022763"/>
    </source>
</evidence>
<dbReference type="SUPFAM" id="SSF111304">
    <property type="entry name" value="Recombination protein RecR"/>
    <property type="match status" value="1"/>
</dbReference>
<evidence type="ECO:0000256" key="7">
    <source>
        <dbReference type="HAMAP-Rule" id="MF_00017"/>
    </source>
</evidence>
<dbReference type="InterPro" id="IPR000093">
    <property type="entry name" value="DNA_Rcmb_RecR"/>
</dbReference>
<dbReference type="PANTHER" id="PTHR30446:SF0">
    <property type="entry name" value="RECOMBINATION PROTEIN RECR"/>
    <property type="match status" value="1"/>
</dbReference>
<dbReference type="GO" id="GO:0008270">
    <property type="term" value="F:zinc ion binding"/>
    <property type="evidence" value="ECO:0007669"/>
    <property type="project" value="UniProtKB-KW"/>
</dbReference>